<dbReference type="EMBL" id="GDKF01007635">
    <property type="protein sequence ID" value="JAT70987.1"/>
    <property type="molecule type" value="Transcribed_RNA"/>
</dbReference>
<reference evidence="3" key="1">
    <citation type="submission" date="2015-08" db="EMBL/GenBank/DDBJ databases">
        <authorList>
            <person name="Babu N.S."/>
            <person name="Beckwith C.J."/>
            <person name="Beseler K.G."/>
            <person name="Brison A."/>
            <person name="Carone J.V."/>
            <person name="Caskin T.P."/>
            <person name="Diamond M."/>
            <person name="Durham M.E."/>
            <person name="Foxe J.M."/>
            <person name="Go M."/>
            <person name="Henderson B.A."/>
            <person name="Jones I.B."/>
            <person name="McGettigan J.A."/>
            <person name="Micheletti S.J."/>
            <person name="Nasrallah M.E."/>
            <person name="Ortiz D."/>
            <person name="Piller C.R."/>
            <person name="Privatt S.R."/>
            <person name="Schneider S.L."/>
            <person name="Sharp S."/>
            <person name="Smith T.C."/>
            <person name="Stanton J.D."/>
            <person name="Ullery H.E."/>
            <person name="Wilson R.J."/>
            <person name="Serrano M.G."/>
            <person name="Buck G."/>
            <person name="Lee V."/>
            <person name="Wang Y."/>
            <person name="Carvalho R."/>
            <person name="Voegtly L."/>
            <person name="Shi R."/>
            <person name="Duckworth R."/>
            <person name="Johnson A."/>
            <person name="Loviza R."/>
            <person name="Walstead R."/>
            <person name="Shah Z."/>
            <person name="Kiflezghi M."/>
            <person name="Wade K."/>
            <person name="Ball S.L."/>
            <person name="Bradley K.W."/>
            <person name="Asai D.J."/>
            <person name="Bowman C.A."/>
            <person name="Russell D.A."/>
            <person name="Pope W.H."/>
            <person name="Jacobs-Sera D."/>
            <person name="Hendrix R.W."/>
            <person name="Hatfull G.F."/>
        </authorList>
    </citation>
    <scope>NUCLEOTIDE SEQUENCE</scope>
</reference>
<name>A0A1D1ZVT5_AUXPR</name>
<organism evidence="3">
    <name type="scientific">Auxenochlorella protothecoides</name>
    <name type="common">Green microalga</name>
    <name type="synonym">Chlorella protothecoides</name>
    <dbReference type="NCBI Taxonomy" id="3075"/>
    <lineage>
        <taxon>Eukaryota</taxon>
        <taxon>Viridiplantae</taxon>
        <taxon>Chlorophyta</taxon>
        <taxon>core chlorophytes</taxon>
        <taxon>Trebouxiophyceae</taxon>
        <taxon>Chlorellales</taxon>
        <taxon>Chlorellaceae</taxon>
        <taxon>Auxenochlorella</taxon>
    </lineage>
</organism>
<dbReference type="PANTHER" id="PTHR12993">
    <property type="entry name" value="N-ACETYLGLUCOSAMINYL-PHOSPHATIDYLINOSITOL DE-N-ACETYLASE-RELATED"/>
    <property type="match status" value="1"/>
</dbReference>
<dbReference type="SUPFAM" id="SSF102588">
    <property type="entry name" value="LmbE-like"/>
    <property type="match status" value="1"/>
</dbReference>
<evidence type="ECO:0000256" key="1">
    <source>
        <dbReference type="ARBA" id="ARBA00006066"/>
    </source>
</evidence>
<dbReference type="InterPro" id="IPR003737">
    <property type="entry name" value="GlcNAc_PI_deacetylase-related"/>
</dbReference>
<dbReference type="InterPro" id="IPR024078">
    <property type="entry name" value="LmbE-like_dom_sf"/>
</dbReference>
<dbReference type="GO" id="GO:0016020">
    <property type="term" value="C:membrane"/>
    <property type="evidence" value="ECO:0007669"/>
    <property type="project" value="GOC"/>
</dbReference>
<comment type="similarity">
    <text evidence="1">Belongs to the PIGL family.</text>
</comment>
<dbReference type="UniPathway" id="UPA00196"/>
<evidence type="ECO:0000313" key="3">
    <source>
        <dbReference type="EMBL" id="JAT70987.1"/>
    </source>
</evidence>
<dbReference type="AlphaFoldDB" id="A0A1D1ZVT5"/>
<dbReference type="GO" id="GO:0005783">
    <property type="term" value="C:endoplasmic reticulum"/>
    <property type="evidence" value="ECO:0007669"/>
    <property type="project" value="TreeGrafter"/>
</dbReference>
<accession>A0A1D1ZVT5</accession>
<protein>
    <recommendedName>
        <fullName evidence="2">N-acetylglucosaminylphosphatidylinositol deacetylase</fullName>
        <ecNumber evidence="2">3.5.1.89</ecNumber>
    </recommendedName>
</protein>
<gene>
    <name evidence="3" type="ORF">g.36708</name>
</gene>
<evidence type="ECO:0000256" key="2">
    <source>
        <dbReference type="ARBA" id="ARBA00012176"/>
    </source>
</evidence>
<dbReference type="EC" id="3.5.1.89" evidence="2"/>
<sequence length="148" mass="16211">VPSSQVTCIDDPGLQDGSSWQISKAAVHVQKSLEVVDPTHVLTFDAAGASGHHNHIATHCAVQTVLSSRKALQLYLLKYSPLPSLTGWVSQLLHGRAAGGSAPKITFGALSPVVPWRAMTCHSSQLVWYRYLWLAFSVYMVYNRLRVV</sequence>
<dbReference type="GO" id="GO:0006506">
    <property type="term" value="P:GPI anchor biosynthetic process"/>
    <property type="evidence" value="ECO:0007669"/>
    <property type="project" value="UniProtKB-UniPathway"/>
</dbReference>
<feature type="non-terminal residue" evidence="3">
    <location>
        <position position="1"/>
    </location>
</feature>
<dbReference type="PANTHER" id="PTHR12993:SF11">
    <property type="entry name" value="N-ACETYLGLUCOSAMINYL-PHOSPHATIDYLINOSITOL DE-N-ACETYLASE"/>
    <property type="match status" value="1"/>
</dbReference>
<dbReference type="Gene3D" id="3.40.50.10320">
    <property type="entry name" value="LmbE-like"/>
    <property type="match status" value="1"/>
</dbReference>
<proteinExistence type="inferred from homology"/>
<dbReference type="GO" id="GO:0000225">
    <property type="term" value="F:N-acetylglucosaminylphosphatidylinositol deacetylase activity"/>
    <property type="evidence" value="ECO:0007669"/>
    <property type="project" value="UniProtKB-EC"/>
</dbReference>